<dbReference type="InterPro" id="IPR015424">
    <property type="entry name" value="PyrdxlP-dep_Trfase"/>
</dbReference>
<dbReference type="GO" id="GO:0016020">
    <property type="term" value="C:membrane"/>
    <property type="evidence" value="ECO:0007669"/>
    <property type="project" value="GOC"/>
</dbReference>
<protein>
    <recommendedName>
        <fullName evidence="3">serine C-palmitoyltransferase</fullName>
        <ecNumber evidence="3">2.3.1.50</ecNumber>
    </recommendedName>
</protein>
<evidence type="ECO:0000256" key="7">
    <source>
        <dbReference type="ARBA" id="ARBA00048528"/>
    </source>
</evidence>
<dbReference type="WBParaSite" id="PSAMB.scaffold1729size28327.g14714.t1">
    <property type="protein sequence ID" value="PSAMB.scaffold1729size28327.g14714.t1"/>
    <property type="gene ID" value="PSAMB.scaffold1729size28327.g14714"/>
</dbReference>
<proteinExistence type="inferred from homology"/>
<organism evidence="10 11">
    <name type="scientific">Plectus sambesii</name>
    <dbReference type="NCBI Taxonomy" id="2011161"/>
    <lineage>
        <taxon>Eukaryota</taxon>
        <taxon>Metazoa</taxon>
        <taxon>Ecdysozoa</taxon>
        <taxon>Nematoda</taxon>
        <taxon>Chromadorea</taxon>
        <taxon>Plectida</taxon>
        <taxon>Plectina</taxon>
        <taxon>Plectoidea</taxon>
        <taxon>Plectidae</taxon>
        <taxon>Plectus</taxon>
    </lineage>
</organism>
<evidence type="ECO:0000313" key="10">
    <source>
        <dbReference type="Proteomes" id="UP000887566"/>
    </source>
</evidence>
<dbReference type="GO" id="GO:0004758">
    <property type="term" value="F:serine C-palmitoyltransferase activity"/>
    <property type="evidence" value="ECO:0007669"/>
    <property type="project" value="UniProtKB-EC"/>
</dbReference>
<dbReference type="GO" id="GO:0030170">
    <property type="term" value="F:pyridoxal phosphate binding"/>
    <property type="evidence" value="ECO:0007669"/>
    <property type="project" value="InterPro"/>
</dbReference>
<evidence type="ECO:0000256" key="3">
    <source>
        <dbReference type="ARBA" id="ARBA00013220"/>
    </source>
</evidence>
<keyword evidence="6" id="KW-0012">Acyltransferase</keyword>
<evidence type="ECO:0000313" key="11">
    <source>
        <dbReference type="WBParaSite" id="PSAMB.scaffold1729size28327.g14714.t1"/>
    </source>
</evidence>
<evidence type="ECO:0000256" key="5">
    <source>
        <dbReference type="ARBA" id="ARBA00022898"/>
    </source>
</evidence>
<evidence type="ECO:0000256" key="1">
    <source>
        <dbReference type="ARBA" id="ARBA00001933"/>
    </source>
</evidence>
<dbReference type="InterPro" id="IPR001917">
    <property type="entry name" value="Aminotrans_II_pyridoxalP_BS"/>
</dbReference>
<sequence length="544" mass="60959">MRDIANVDLDSDDSGSILESGLCCEWENKDGSGMQTELGEENEEVMSEFYRRNSEPPTDEPVQEQFDFEYPAPRTEGLDHPSMPDATWFTNFLVSFSYTVKFFFARLRHILQLYGWEKCKGNVESEKYKNFVPLFSGPDPLFIRNIYRQGSDVCNRPVASVPGTLMTVRDRFTPDYGWTFEYKGTESRVLNMGSYNYLGFAQNRGPCAEAARRAIDQHGVSACTPSFNFRHNKVHKQLDALIAEYLGVEAAMCFPMGYGTNAMNIPAIVGKGSLILSDQLNHASLVTGCRLSGALVKVFKHNDVNDLERKLIQAIAEGDRTTGRPYKKILIVMEGIYSMEGTISPLPQVVALKKKYKAYLFLDEAHSIGALGETGKGCSEYFGCDPTDIDVMMGTLTKSFAAAGGYLAGTKKLIDAIRTRSHDIHYGTWMAAPVAAQVLSSMHIIMNKDGAGEGKLRIRQLLRNTRYFRRSLAQRGFLLYGHEDSPVVPLMTFFCTRTLIFCRETLRRNLAVVGVCYPATPLTKCRARFCISAAHTKEQLDWVC</sequence>
<dbReference type="PROSITE" id="PS00599">
    <property type="entry name" value="AA_TRANSFER_CLASS_2"/>
    <property type="match status" value="1"/>
</dbReference>
<dbReference type="PANTHER" id="PTHR13693">
    <property type="entry name" value="CLASS II AMINOTRANSFERASE/8-AMINO-7-OXONONANOATE SYNTHASE"/>
    <property type="match status" value="1"/>
</dbReference>
<keyword evidence="4" id="KW-0808">Transferase</keyword>
<dbReference type="GO" id="GO:0046513">
    <property type="term" value="P:ceramide biosynthetic process"/>
    <property type="evidence" value="ECO:0007669"/>
    <property type="project" value="TreeGrafter"/>
</dbReference>
<comment type="similarity">
    <text evidence="2 8">Belongs to the class-II pyridoxal-phosphate-dependent aminotransferase family.</text>
</comment>
<dbReference type="Proteomes" id="UP000887566">
    <property type="component" value="Unplaced"/>
</dbReference>
<keyword evidence="10" id="KW-1185">Reference proteome</keyword>
<reference evidence="11" key="1">
    <citation type="submission" date="2022-11" db="UniProtKB">
        <authorList>
            <consortium name="WormBaseParasite"/>
        </authorList>
    </citation>
    <scope>IDENTIFICATION</scope>
</reference>
<dbReference type="Gene3D" id="3.40.640.10">
    <property type="entry name" value="Type I PLP-dependent aspartate aminotransferase-like (Major domain)"/>
    <property type="match status" value="1"/>
</dbReference>
<dbReference type="CDD" id="cd06454">
    <property type="entry name" value="KBL_like"/>
    <property type="match status" value="1"/>
</dbReference>
<dbReference type="EC" id="2.3.1.50" evidence="3"/>
<evidence type="ECO:0000259" key="9">
    <source>
        <dbReference type="Pfam" id="PF00155"/>
    </source>
</evidence>
<dbReference type="InterPro" id="IPR004839">
    <property type="entry name" value="Aminotransferase_I/II_large"/>
</dbReference>
<dbReference type="PANTHER" id="PTHR13693:SF3">
    <property type="entry name" value="LD36009P"/>
    <property type="match status" value="1"/>
</dbReference>
<dbReference type="SUPFAM" id="SSF53383">
    <property type="entry name" value="PLP-dependent transferases"/>
    <property type="match status" value="1"/>
</dbReference>
<accession>A0A914VB20</accession>
<evidence type="ECO:0000256" key="8">
    <source>
        <dbReference type="RuleBase" id="RU003693"/>
    </source>
</evidence>
<dbReference type="InterPro" id="IPR015421">
    <property type="entry name" value="PyrdxlP-dep_Trfase_major"/>
</dbReference>
<dbReference type="InterPro" id="IPR015422">
    <property type="entry name" value="PyrdxlP-dep_Trfase_small"/>
</dbReference>
<dbReference type="Gene3D" id="3.90.1150.10">
    <property type="entry name" value="Aspartate Aminotransferase, domain 1"/>
    <property type="match status" value="1"/>
</dbReference>
<evidence type="ECO:0000256" key="6">
    <source>
        <dbReference type="ARBA" id="ARBA00023315"/>
    </source>
</evidence>
<dbReference type="AlphaFoldDB" id="A0A914VB20"/>
<dbReference type="Pfam" id="PF00155">
    <property type="entry name" value="Aminotran_1_2"/>
    <property type="match status" value="1"/>
</dbReference>
<dbReference type="GO" id="GO:0017059">
    <property type="term" value="C:serine palmitoyltransferase complex"/>
    <property type="evidence" value="ECO:0007669"/>
    <property type="project" value="TreeGrafter"/>
</dbReference>
<evidence type="ECO:0000256" key="2">
    <source>
        <dbReference type="ARBA" id="ARBA00008392"/>
    </source>
</evidence>
<feature type="domain" description="Aminotransferase class I/classII large" evidence="9">
    <location>
        <begin position="188"/>
        <end position="543"/>
    </location>
</feature>
<comment type="catalytic activity">
    <reaction evidence="7">
        <text>L-serine + hexadecanoyl-CoA + H(+) = 3-oxosphinganine + CO2 + CoA</text>
        <dbReference type="Rhea" id="RHEA:14761"/>
        <dbReference type="ChEBI" id="CHEBI:15378"/>
        <dbReference type="ChEBI" id="CHEBI:16526"/>
        <dbReference type="ChEBI" id="CHEBI:33384"/>
        <dbReference type="ChEBI" id="CHEBI:57287"/>
        <dbReference type="ChEBI" id="CHEBI:57379"/>
        <dbReference type="ChEBI" id="CHEBI:58299"/>
        <dbReference type="EC" id="2.3.1.50"/>
    </reaction>
</comment>
<comment type="cofactor">
    <cofactor evidence="1 8">
        <name>pyridoxal 5'-phosphate</name>
        <dbReference type="ChEBI" id="CHEBI:597326"/>
    </cofactor>
</comment>
<dbReference type="InterPro" id="IPR050087">
    <property type="entry name" value="AON_synthase_class-II"/>
</dbReference>
<name>A0A914VB20_9BILA</name>
<dbReference type="GO" id="GO:0046512">
    <property type="term" value="P:sphingosine biosynthetic process"/>
    <property type="evidence" value="ECO:0007669"/>
    <property type="project" value="TreeGrafter"/>
</dbReference>
<keyword evidence="5 8" id="KW-0663">Pyridoxal phosphate</keyword>
<evidence type="ECO:0000256" key="4">
    <source>
        <dbReference type="ARBA" id="ARBA00022679"/>
    </source>
</evidence>